<dbReference type="Proteomes" id="UP001164459">
    <property type="component" value="Chromosome"/>
</dbReference>
<accession>A0ABY7H3T1</accession>
<dbReference type="InterPro" id="IPR052918">
    <property type="entry name" value="Motility_Chemotaxis_Reg"/>
</dbReference>
<feature type="chain" id="PRO_5045465726" evidence="2">
    <location>
        <begin position="26"/>
        <end position="518"/>
    </location>
</feature>
<gene>
    <name evidence="3" type="ORF">O0S08_46700</name>
</gene>
<protein>
    <submittedName>
        <fullName evidence="3">Uncharacterized protein</fullName>
    </submittedName>
</protein>
<keyword evidence="4" id="KW-1185">Reference proteome</keyword>
<evidence type="ECO:0000256" key="1">
    <source>
        <dbReference type="SAM" id="MobiDB-lite"/>
    </source>
</evidence>
<dbReference type="PANTHER" id="PTHR35580:SF1">
    <property type="entry name" value="PHYTASE-LIKE DOMAIN-CONTAINING PROTEIN"/>
    <property type="match status" value="1"/>
</dbReference>
<evidence type="ECO:0000313" key="4">
    <source>
        <dbReference type="Proteomes" id="UP001164459"/>
    </source>
</evidence>
<keyword evidence="2" id="KW-0732">Signal</keyword>
<feature type="region of interest" description="Disordered" evidence="1">
    <location>
        <begin position="23"/>
        <end position="88"/>
    </location>
</feature>
<dbReference type="PANTHER" id="PTHR35580">
    <property type="entry name" value="CELL SURFACE GLYCOPROTEIN (S-LAYER PROTEIN)-LIKE PROTEIN"/>
    <property type="match status" value="1"/>
</dbReference>
<sequence length="518" mass="51910">MNSLTPPCRLALALAFVGACPGDPATTSDTDTSSSTGTTMPADSTGTNSDSTATTAEPPSTSAEPTSQGTSTPTTTGTTDDTTTTSGPEEAGLWLVQLVSDASASAHSIVITEQGDVVVAGAFAGTLEIGDVSLTSAGALDLFVARWTAAGELLWASRFGGPGGEHEASITVGEGGDLLLAAEFSDTLEVPGLSPLVSQGMTDIFLLQLHGDGTPSSIRGFGGEGQELEPRAVVDADGSIFLAASFEGFIDVGGGPLAATDAHDLLLAKLDFEGGHLWSQVFANSADISAHDLALGEDGDVAVTGWFANAIDFGGGVFEDGGAYVVVVDGDTGVHRWSQQLGSGNSGGCGARFAADGGLAVTGWFQNAIDFGSGPIAANDEHADHFAARFGPDGELAWGGAHGGPNVDSGCALGAGPDGGWVLGGTFNQQIDLGGGPLTTETAPCAFLAGLDGDGGHRWSMPLCAASGGQVHRLATYPEGHVAFIAGFAGPVELFGQPLDAAKPYEVVAHVPAPLLAP</sequence>
<feature type="compositionally biased region" description="Polar residues" evidence="1">
    <location>
        <begin position="41"/>
        <end position="50"/>
    </location>
</feature>
<evidence type="ECO:0000313" key="3">
    <source>
        <dbReference type="EMBL" id="WAS93679.1"/>
    </source>
</evidence>
<dbReference type="RefSeq" id="WP_269036022.1">
    <property type="nucleotide sequence ID" value="NZ_CP114040.1"/>
</dbReference>
<feature type="compositionally biased region" description="Low complexity" evidence="1">
    <location>
        <begin position="26"/>
        <end position="39"/>
    </location>
</feature>
<feature type="compositionally biased region" description="Low complexity" evidence="1">
    <location>
        <begin position="51"/>
        <end position="88"/>
    </location>
</feature>
<organism evidence="3 4">
    <name type="scientific">Nannocystis punicea</name>
    <dbReference type="NCBI Taxonomy" id="2995304"/>
    <lineage>
        <taxon>Bacteria</taxon>
        <taxon>Pseudomonadati</taxon>
        <taxon>Myxococcota</taxon>
        <taxon>Polyangia</taxon>
        <taxon>Nannocystales</taxon>
        <taxon>Nannocystaceae</taxon>
        <taxon>Nannocystis</taxon>
    </lineage>
</organism>
<evidence type="ECO:0000256" key="2">
    <source>
        <dbReference type="SAM" id="SignalP"/>
    </source>
</evidence>
<reference evidence="3" key="1">
    <citation type="submission" date="2022-11" db="EMBL/GenBank/DDBJ databases">
        <title>Minimal conservation of predation-associated metabolite biosynthetic gene clusters underscores biosynthetic potential of Myxococcota including descriptions for ten novel species: Archangium lansinium sp. nov., Myxococcus landrumus sp. nov., Nannocystis bai.</title>
        <authorList>
            <person name="Ahearne A."/>
            <person name="Stevens C."/>
            <person name="Dowd S."/>
        </authorList>
    </citation>
    <scope>NUCLEOTIDE SEQUENCE</scope>
    <source>
        <strain evidence="3">Fl3</strain>
    </source>
</reference>
<name>A0ABY7H3T1_9BACT</name>
<feature type="signal peptide" evidence="2">
    <location>
        <begin position="1"/>
        <end position="25"/>
    </location>
</feature>
<dbReference type="EMBL" id="CP114040">
    <property type="protein sequence ID" value="WAS93679.1"/>
    <property type="molecule type" value="Genomic_DNA"/>
</dbReference>
<proteinExistence type="predicted"/>